<gene>
    <name evidence="2" type="ORF">DV515_00016531</name>
</gene>
<sequence length="747" mass="77483">MSHPQCWGGGGLDLCGSHPQFRGDFWGFLGAPSPVLGEMFRGSHSQFWGSLWGSHPRFWEVSVGTGSAIAPGARGRGEGQRLSPGLPGQVINNPALPWHCPTGAALGWGVALGAPGVPTRTIWCCLVANGPRALLVGMPGGMGRAWLGVGAPVPFSRRMESPKVLWGFSCSSRSWEEEGFGAALVACPPPGGGDLPGLLTWAYCPLRQQQEGQKRGQTSGLQILAPNPAHAGLPRGAPFGVAVSIPVAVTVAVVTGQDRRICLGHTAAVWQHGRVWGPAVVSPLRPRGISPEAAPALPTDPAATKSLTGLFLQVTNAHLGRAGITDCGTSIPPGMCWMGSLPRAPCLCLGFSSLEGGKSGKGNSEEEEPSMAGGVSRVPEYDSVMVDSPRDSSSHSATPQPGFVPVCSDKLVWDWFWEVLGGSRASDPAGVSSLWESLWFHLVSWEGKWHKGCAVTSRAAQGLVPPLPSAPAPMAHLCSVVARGLDPTHPIPGAAAAPTWPKGWQRPFLVPVPPGLQGLTPSQGLGPDKENSWSKAPGPQPVPEQGQGWDLGPGLGVGAVFEERGSRASKGSKSSAGHPQGALGTGWFFQGTAESVLIRAGESSDPSWVSPNPSWVFPVDVLCGNTDQSRAVTVTSAMGAAEVAPPAGASPGEGDLRTAWPQLPLSPSHLSTGTSLCPGSAFLASSCPATRVPLPWILLLLRRARSAPAPALGLPTQPAALIPLRSWAEGMERGQAGARHSSELSPA</sequence>
<dbReference type="AlphaFoldDB" id="A0A3L8RRW5"/>
<reference evidence="2 3" key="1">
    <citation type="journal article" date="2018" name="Proc. R. Soc. B">
        <title>A non-coding region near Follistatin controls head colour polymorphism in the Gouldian finch.</title>
        <authorList>
            <person name="Toomey M.B."/>
            <person name="Marques C.I."/>
            <person name="Andrade P."/>
            <person name="Araujo P.M."/>
            <person name="Sabatino S."/>
            <person name="Gazda M.A."/>
            <person name="Afonso S."/>
            <person name="Lopes R.J."/>
            <person name="Corbo J.C."/>
            <person name="Carneiro M."/>
        </authorList>
    </citation>
    <scope>NUCLEOTIDE SEQUENCE [LARGE SCALE GENOMIC DNA]</scope>
    <source>
        <strain evidence="2">Red01</strain>
        <tissue evidence="2">Muscle</tissue>
    </source>
</reference>
<comment type="caution">
    <text evidence="2">The sequence shown here is derived from an EMBL/GenBank/DDBJ whole genome shotgun (WGS) entry which is preliminary data.</text>
</comment>
<dbReference type="Proteomes" id="UP000276834">
    <property type="component" value="Unassembled WGS sequence"/>
</dbReference>
<proteinExistence type="predicted"/>
<feature type="region of interest" description="Disordered" evidence="1">
    <location>
        <begin position="564"/>
        <end position="584"/>
    </location>
</feature>
<dbReference type="EMBL" id="QUSF01000340">
    <property type="protein sequence ID" value="RLV82891.1"/>
    <property type="molecule type" value="Genomic_DNA"/>
</dbReference>
<keyword evidence="3" id="KW-1185">Reference proteome</keyword>
<feature type="region of interest" description="Disordered" evidence="1">
    <location>
        <begin position="358"/>
        <end position="378"/>
    </location>
</feature>
<accession>A0A3L8RRW5</accession>
<evidence type="ECO:0000313" key="2">
    <source>
        <dbReference type="EMBL" id="RLV82891.1"/>
    </source>
</evidence>
<feature type="region of interest" description="Disordered" evidence="1">
    <location>
        <begin position="515"/>
        <end position="550"/>
    </location>
</feature>
<organism evidence="2 3">
    <name type="scientific">Chloebia gouldiae</name>
    <name type="common">Gouldian finch</name>
    <name type="synonym">Erythrura gouldiae</name>
    <dbReference type="NCBI Taxonomy" id="44316"/>
    <lineage>
        <taxon>Eukaryota</taxon>
        <taxon>Metazoa</taxon>
        <taxon>Chordata</taxon>
        <taxon>Craniata</taxon>
        <taxon>Vertebrata</taxon>
        <taxon>Euteleostomi</taxon>
        <taxon>Archelosauria</taxon>
        <taxon>Archosauria</taxon>
        <taxon>Dinosauria</taxon>
        <taxon>Saurischia</taxon>
        <taxon>Theropoda</taxon>
        <taxon>Coelurosauria</taxon>
        <taxon>Aves</taxon>
        <taxon>Neognathae</taxon>
        <taxon>Neoaves</taxon>
        <taxon>Telluraves</taxon>
        <taxon>Australaves</taxon>
        <taxon>Passeriformes</taxon>
        <taxon>Passeroidea</taxon>
        <taxon>Passeridae</taxon>
        <taxon>Chloebia</taxon>
    </lineage>
</organism>
<evidence type="ECO:0000313" key="3">
    <source>
        <dbReference type="Proteomes" id="UP000276834"/>
    </source>
</evidence>
<protein>
    <submittedName>
        <fullName evidence="2">Uncharacterized protein</fullName>
    </submittedName>
</protein>
<evidence type="ECO:0000256" key="1">
    <source>
        <dbReference type="SAM" id="MobiDB-lite"/>
    </source>
</evidence>
<name>A0A3L8RRW5_CHLGU</name>
<feature type="compositionally biased region" description="Low complexity" evidence="1">
    <location>
        <begin position="568"/>
        <end position="577"/>
    </location>
</feature>